<dbReference type="InterPro" id="IPR000014">
    <property type="entry name" value="PAS"/>
</dbReference>
<keyword evidence="5" id="KW-0804">Transcription</keyword>
<dbReference type="InterPro" id="IPR002078">
    <property type="entry name" value="Sigma_54_int"/>
</dbReference>
<dbReference type="InterPro" id="IPR025943">
    <property type="entry name" value="Sigma_54_int_dom_ATP-bd_2"/>
</dbReference>
<feature type="domain" description="Sigma-54 factor interaction" evidence="6">
    <location>
        <begin position="335"/>
        <end position="565"/>
    </location>
</feature>
<dbReference type="Pfam" id="PF00989">
    <property type="entry name" value="PAS"/>
    <property type="match status" value="1"/>
</dbReference>
<dbReference type="Pfam" id="PF01590">
    <property type="entry name" value="GAF"/>
    <property type="match status" value="1"/>
</dbReference>
<dbReference type="InterPro" id="IPR025662">
    <property type="entry name" value="Sigma_54_int_dom_ATP-bd_1"/>
</dbReference>
<gene>
    <name evidence="8" type="ORF">KQI89_09660</name>
</gene>
<dbReference type="InterPro" id="IPR002197">
    <property type="entry name" value="HTH_Fis"/>
</dbReference>
<protein>
    <submittedName>
        <fullName evidence="8">Sigma 54-interacting transcriptional regulator</fullName>
    </submittedName>
</protein>
<dbReference type="PROSITE" id="PS50045">
    <property type="entry name" value="SIGMA54_INTERACT_4"/>
    <property type="match status" value="1"/>
</dbReference>
<dbReference type="PROSITE" id="PS50112">
    <property type="entry name" value="PAS"/>
    <property type="match status" value="1"/>
</dbReference>
<dbReference type="PANTHER" id="PTHR32071:SF57">
    <property type="entry name" value="C4-DICARBOXYLATE TRANSPORT TRANSCRIPTIONAL REGULATORY PROTEIN DCTD"/>
    <property type="match status" value="1"/>
</dbReference>
<name>A0ABS6F0M3_9CLOT</name>
<dbReference type="PANTHER" id="PTHR32071">
    <property type="entry name" value="TRANSCRIPTIONAL REGULATORY PROTEIN"/>
    <property type="match status" value="1"/>
</dbReference>
<dbReference type="CDD" id="cd00130">
    <property type="entry name" value="PAS"/>
    <property type="match status" value="1"/>
</dbReference>
<reference evidence="8 9" key="1">
    <citation type="submission" date="2021-06" db="EMBL/GenBank/DDBJ databases">
        <authorList>
            <person name="Sun Q."/>
            <person name="Li D."/>
        </authorList>
    </citation>
    <scope>NUCLEOTIDE SEQUENCE [LARGE SCALE GENOMIC DNA]</scope>
    <source>
        <strain evidence="8 9">MSJ-4</strain>
    </source>
</reference>
<dbReference type="Pfam" id="PF02954">
    <property type="entry name" value="HTH_8"/>
    <property type="match status" value="1"/>
</dbReference>
<dbReference type="InterPro" id="IPR003593">
    <property type="entry name" value="AAA+_ATPase"/>
</dbReference>
<proteinExistence type="predicted"/>
<keyword evidence="4" id="KW-0238">DNA-binding</keyword>
<organism evidence="8 9">
    <name type="scientific">Clostridium simiarum</name>
    <dbReference type="NCBI Taxonomy" id="2841506"/>
    <lineage>
        <taxon>Bacteria</taxon>
        <taxon>Bacillati</taxon>
        <taxon>Bacillota</taxon>
        <taxon>Clostridia</taxon>
        <taxon>Eubacteriales</taxon>
        <taxon>Clostridiaceae</taxon>
        <taxon>Clostridium</taxon>
    </lineage>
</organism>
<feature type="domain" description="PAS" evidence="7">
    <location>
        <begin position="206"/>
        <end position="258"/>
    </location>
</feature>
<evidence type="ECO:0000259" key="6">
    <source>
        <dbReference type="PROSITE" id="PS50045"/>
    </source>
</evidence>
<dbReference type="Pfam" id="PF25601">
    <property type="entry name" value="AAA_lid_14"/>
    <property type="match status" value="1"/>
</dbReference>
<dbReference type="SMART" id="SM00091">
    <property type="entry name" value="PAS"/>
    <property type="match status" value="1"/>
</dbReference>
<accession>A0ABS6F0M3</accession>
<evidence type="ECO:0000259" key="7">
    <source>
        <dbReference type="PROSITE" id="PS50112"/>
    </source>
</evidence>
<evidence type="ECO:0000256" key="1">
    <source>
        <dbReference type="ARBA" id="ARBA00022741"/>
    </source>
</evidence>
<evidence type="ECO:0000313" key="9">
    <source>
        <dbReference type="Proteomes" id="UP000736583"/>
    </source>
</evidence>
<dbReference type="Proteomes" id="UP000736583">
    <property type="component" value="Unassembled WGS sequence"/>
</dbReference>
<dbReference type="EMBL" id="JAHLQL010000002">
    <property type="protein sequence ID" value="MBU5592035.1"/>
    <property type="molecule type" value="Genomic_DNA"/>
</dbReference>
<comment type="caution">
    <text evidence="8">The sequence shown here is derived from an EMBL/GenBank/DDBJ whole genome shotgun (WGS) entry which is preliminary data.</text>
</comment>
<evidence type="ECO:0000256" key="4">
    <source>
        <dbReference type="ARBA" id="ARBA00023125"/>
    </source>
</evidence>
<keyword evidence="1" id="KW-0547">Nucleotide-binding</keyword>
<evidence type="ECO:0000256" key="5">
    <source>
        <dbReference type="ARBA" id="ARBA00023163"/>
    </source>
</evidence>
<dbReference type="InterPro" id="IPR003018">
    <property type="entry name" value="GAF"/>
</dbReference>
<keyword evidence="9" id="KW-1185">Reference proteome</keyword>
<dbReference type="NCBIfam" id="TIGR00229">
    <property type="entry name" value="sensory_box"/>
    <property type="match status" value="1"/>
</dbReference>
<sequence>MRLKPGGDDLYDKRKKEEIIKKSHERSKIYGIEKERIFSKRILMGNEVSGTLEKNKELINVADAFMKILYDFLEASGFIIFLTDREGCILNIVGDEKIIEAARELNMIVGAFMDEGNVGTNAMGIAIKEDSPIQISAKEHFINAYHRWTCSAAPIHNVKGEIIGTLNLTGGSDLVHPHTLGLVVAAVKSIENQLKVENAQKKLKEAYQYMKVIMNSISSGIIALDREGIINSINDEACRMLNLNREEIINNSVEDILYNWKHFFKSLEEGKKIEDEEINLKINGIRKSYNMNIYPIFSEKNQIKGIVILLKDIQNVFNLVNKYTGMNARYTFEDFIGNSAEIKKIKEYAKGIADSPSTVLIEGESGTGKEVLAQAIHNYSNRRNGGFVAINCGAISKNLIESELFGYDDGAFTGARKGGKPGKFELANGGTLFLDEIGEMPLDMQVNLLRVLQEGVVTRIGGSKYIPVDVRIIAATNKDLRKEVARGTFRQDLYYRLSVIPIVIPPLRERREDIFSLVEHFLKIKCEKLNKSIPNIHKRDYQKLLSYNWQGNVRELENFIEKIVNFNGDVDYDFIGSEEISYDNLSLEEIALGEEDYICSLEDLEKRAIIACLSKFNGNITKVSSVLGIGRNTLYSKMKKYNIGG</sequence>
<dbReference type="Pfam" id="PF00158">
    <property type="entry name" value="Sigma54_activat"/>
    <property type="match status" value="1"/>
</dbReference>
<keyword evidence="2" id="KW-0067">ATP-binding</keyword>
<evidence type="ECO:0000256" key="3">
    <source>
        <dbReference type="ARBA" id="ARBA00023015"/>
    </source>
</evidence>
<dbReference type="CDD" id="cd00009">
    <property type="entry name" value="AAA"/>
    <property type="match status" value="1"/>
</dbReference>
<dbReference type="PROSITE" id="PS00675">
    <property type="entry name" value="SIGMA54_INTERACT_1"/>
    <property type="match status" value="1"/>
</dbReference>
<evidence type="ECO:0000256" key="2">
    <source>
        <dbReference type="ARBA" id="ARBA00022840"/>
    </source>
</evidence>
<dbReference type="InterPro" id="IPR058031">
    <property type="entry name" value="AAA_lid_NorR"/>
</dbReference>
<dbReference type="SMART" id="SM00382">
    <property type="entry name" value="AAA"/>
    <property type="match status" value="1"/>
</dbReference>
<dbReference type="PROSITE" id="PS00676">
    <property type="entry name" value="SIGMA54_INTERACT_2"/>
    <property type="match status" value="1"/>
</dbReference>
<keyword evidence="3" id="KW-0805">Transcription regulation</keyword>
<evidence type="ECO:0000313" key="8">
    <source>
        <dbReference type="EMBL" id="MBU5592035.1"/>
    </source>
</evidence>
<dbReference type="InterPro" id="IPR013767">
    <property type="entry name" value="PAS_fold"/>
</dbReference>